<dbReference type="HOGENOM" id="CLU_423892_0_0_1"/>
<keyword evidence="13" id="KW-0539">Nucleus</keyword>
<name>T0LFC7_COLGC</name>
<evidence type="ECO:0000256" key="10">
    <source>
        <dbReference type="ARBA" id="ARBA00022833"/>
    </source>
</evidence>
<comment type="caution">
    <text evidence="16">The sequence shown here is derived from an EMBL/GenBank/DDBJ whole genome shotgun (WGS) entry which is preliminary data.</text>
</comment>
<evidence type="ECO:0000256" key="13">
    <source>
        <dbReference type="ARBA" id="ARBA00023242"/>
    </source>
</evidence>
<dbReference type="GO" id="GO:0005634">
    <property type="term" value="C:nucleus"/>
    <property type="evidence" value="ECO:0007669"/>
    <property type="project" value="UniProtKB-SubCell"/>
</dbReference>
<dbReference type="GO" id="GO:0000049">
    <property type="term" value="F:tRNA binding"/>
    <property type="evidence" value="ECO:0007669"/>
    <property type="project" value="TreeGrafter"/>
</dbReference>
<feature type="region of interest" description="Disordered" evidence="14">
    <location>
        <begin position="576"/>
        <end position="602"/>
    </location>
</feature>
<dbReference type="CDD" id="cd19496">
    <property type="entry name" value="Elp5"/>
    <property type="match status" value="1"/>
</dbReference>
<dbReference type="PROSITE" id="PS51916">
    <property type="entry name" value="DEUBAD"/>
    <property type="match status" value="1"/>
</dbReference>
<evidence type="ECO:0000256" key="4">
    <source>
        <dbReference type="ARBA" id="ARBA00009567"/>
    </source>
</evidence>
<keyword evidence="8" id="KW-0479">Metal-binding</keyword>
<evidence type="ECO:0000256" key="5">
    <source>
        <dbReference type="ARBA" id="ARBA00020264"/>
    </source>
</evidence>
<dbReference type="GO" id="GO:0033588">
    <property type="term" value="C:elongator holoenzyme complex"/>
    <property type="evidence" value="ECO:0007669"/>
    <property type="project" value="InterPro"/>
</dbReference>
<dbReference type="GO" id="GO:0008270">
    <property type="term" value="F:zinc ion binding"/>
    <property type="evidence" value="ECO:0007669"/>
    <property type="project" value="UniProtKB-KW"/>
</dbReference>
<comment type="similarity">
    <text evidence="4">Belongs to the ELP5 family.</text>
</comment>
<keyword evidence="11" id="KW-0805">Transcription regulation</keyword>
<keyword evidence="9" id="KW-0863">Zinc-finger</keyword>
<evidence type="ECO:0000256" key="12">
    <source>
        <dbReference type="ARBA" id="ARBA00023163"/>
    </source>
</evidence>
<dbReference type="GO" id="GO:0002098">
    <property type="term" value="P:tRNA wobble uridine modification"/>
    <property type="evidence" value="ECO:0007669"/>
    <property type="project" value="InterPro"/>
</dbReference>
<evidence type="ECO:0000256" key="3">
    <source>
        <dbReference type="ARBA" id="ARBA00005043"/>
    </source>
</evidence>
<evidence type="ECO:0000256" key="14">
    <source>
        <dbReference type="SAM" id="MobiDB-lite"/>
    </source>
</evidence>
<evidence type="ECO:0000256" key="6">
    <source>
        <dbReference type="ARBA" id="ARBA00022490"/>
    </source>
</evidence>
<keyword evidence="12" id="KW-0804">Transcription</keyword>
<dbReference type="InterPro" id="IPR028020">
    <property type="entry name" value="ASX_DEUBAD_dom"/>
</dbReference>
<evidence type="ECO:0000256" key="8">
    <source>
        <dbReference type="ARBA" id="ARBA00022723"/>
    </source>
</evidence>
<feature type="region of interest" description="Disordered" evidence="14">
    <location>
        <begin position="1"/>
        <end position="98"/>
    </location>
</feature>
<comment type="pathway">
    <text evidence="3">tRNA modification; 5-methoxycarbonylmethyl-2-thiouridine-tRNA biosynthesis.</text>
</comment>
<dbReference type="Proteomes" id="UP000015530">
    <property type="component" value="Unassembled WGS sequence"/>
</dbReference>
<keyword evidence="7" id="KW-0819">tRNA processing</keyword>
<feature type="compositionally biased region" description="Low complexity" evidence="14">
    <location>
        <begin position="77"/>
        <end position="87"/>
    </location>
</feature>
<keyword evidence="10" id="KW-0862">Zinc</keyword>
<dbReference type="UniPathway" id="UPA00988"/>
<dbReference type="OrthoDB" id="166907at2759"/>
<evidence type="ECO:0000313" key="16">
    <source>
        <dbReference type="EMBL" id="EQB50291.1"/>
    </source>
</evidence>
<gene>
    <name evidence="16" type="ORF">CGLO_10278</name>
</gene>
<dbReference type="eggNOG" id="ENOG502S8M1">
    <property type="taxonomic scope" value="Eukaryota"/>
</dbReference>
<sequence length="646" mass="70989">MAATPPSSVDVEMVDALSPASTLSPPPDSGSEYEDVETKKDSPNPQITSLEKINLESPLTGTDLANMARRSARNTNKPRPVVVSPARPAKRKVVTKVSAAKKAPKWTAEKLLTDTKSPLASADLRTILCQPAAWDILTPAERAEIIALFPAGTRILDEGTENARPDLDALRNDNNFRHDCATYTDNIAQGKHDPEWLEQAWAARERRRMGDFDDYLVQKFEEEWSCELPEDFKPRRDAAAPAEGVEEGKEAAGAVEVQPLPAEAGEETEVTKQESIQENATDNLIKETMEKMETMETAKGDAEGDLNATPDAGEEASGNEPVVKLGSPVPTMMRSLAPRLRRRKRLQQWLMIAKAKVILLSFATLKRPRDVDVVIKARGKNLKSLRAEILSHYPKPDPSAAKGAPPSQKTILLVDSVNDLATAAPQMVPTFLSSIIMPSVSLVAVYHTDVPLVLPRTVSEYEPHPLTVLSHLATSILRLSSLRQEIERQKARNRSVQEPEWGLREEREGVLIGLKGETKSEDYRGVVVEMEVRRRSGRAMAEKFVLLPLAGPASSAASGKGSKMFLLSEHPVFATPDSAGANGGVEEEEEPESTFNLGLTEKQRRDREGIVLPYFDAQTDIGAGEGGRILYEMGREDDFDDEEDEI</sequence>
<dbReference type="AlphaFoldDB" id="T0LFC7"/>
<evidence type="ECO:0000313" key="17">
    <source>
        <dbReference type="Proteomes" id="UP000015530"/>
    </source>
</evidence>
<dbReference type="EMBL" id="AMYD01002086">
    <property type="protein sequence ID" value="EQB50291.1"/>
    <property type="molecule type" value="Genomic_DNA"/>
</dbReference>
<evidence type="ECO:0000259" key="15">
    <source>
        <dbReference type="PROSITE" id="PS51916"/>
    </source>
</evidence>
<evidence type="ECO:0000256" key="2">
    <source>
        <dbReference type="ARBA" id="ARBA00004496"/>
    </source>
</evidence>
<feature type="region of interest" description="Disordered" evidence="14">
    <location>
        <begin position="299"/>
        <end position="327"/>
    </location>
</feature>
<reference evidence="17" key="1">
    <citation type="journal article" date="2013" name="Mol. Plant Microbe Interact.">
        <title>Global aspects of pacC regulation of pathogenicity genes in Colletotrichum gloeosporioides as revealed by transcriptome analysis.</title>
        <authorList>
            <person name="Alkan N."/>
            <person name="Meng X."/>
            <person name="Friedlander G."/>
            <person name="Reuveni E."/>
            <person name="Sukno S."/>
            <person name="Sherman A."/>
            <person name="Thon M."/>
            <person name="Fluhr R."/>
            <person name="Prusky D."/>
        </authorList>
    </citation>
    <scope>NUCLEOTIDE SEQUENCE [LARGE SCALE GENOMIC DNA]</scope>
    <source>
        <strain evidence="17">Cg-14</strain>
    </source>
</reference>
<dbReference type="InterPro" id="IPR044867">
    <property type="entry name" value="DEUBAD_dom"/>
</dbReference>
<evidence type="ECO:0000256" key="11">
    <source>
        <dbReference type="ARBA" id="ARBA00023015"/>
    </source>
</evidence>
<comment type="subcellular location">
    <subcellularLocation>
        <location evidence="2">Cytoplasm</location>
    </subcellularLocation>
    <subcellularLocation>
        <location evidence="1">Nucleus</location>
    </subcellularLocation>
</comment>
<dbReference type="Gene3D" id="3.40.50.300">
    <property type="entry name" value="P-loop containing nucleotide triphosphate hydrolases"/>
    <property type="match status" value="1"/>
</dbReference>
<protein>
    <recommendedName>
        <fullName evidence="5">Elongator complex protein 5</fullName>
    </recommendedName>
</protein>
<dbReference type="Pfam" id="PF10483">
    <property type="entry name" value="Elong_Iki1"/>
    <property type="match status" value="1"/>
</dbReference>
<evidence type="ECO:0000256" key="9">
    <source>
        <dbReference type="ARBA" id="ARBA00022771"/>
    </source>
</evidence>
<dbReference type="PANTHER" id="PTHR15641:SF1">
    <property type="entry name" value="ELONGATOR COMPLEX PROTEIN 5"/>
    <property type="match status" value="1"/>
</dbReference>
<dbReference type="InterPro" id="IPR027417">
    <property type="entry name" value="P-loop_NTPase"/>
</dbReference>
<evidence type="ECO:0000256" key="1">
    <source>
        <dbReference type="ARBA" id="ARBA00004123"/>
    </source>
</evidence>
<dbReference type="PANTHER" id="PTHR15641">
    <property type="entry name" value="ELONGATOR COMPLEX PROTEIN 5"/>
    <property type="match status" value="1"/>
</dbReference>
<keyword evidence="6" id="KW-0963">Cytoplasm</keyword>
<organism evidence="16 17">
    <name type="scientific">Colletotrichum gloeosporioides (strain Cg-14)</name>
    <name type="common">Anthracnose fungus</name>
    <name type="synonym">Glomerella cingulata</name>
    <dbReference type="NCBI Taxonomy" id="1237896"/>
    <lineage>
        <taxon>Eukaryota</taxon>
        <taxon>Fungi</taxon>
        <taxon>Dikarya</taxon>
        <taxon>Ascomycota</taxon>
        <taxon>Pezizomycotina</taxon>
        <taxon>Sordariomycetes</taxon>
        <taxon>Hypocreomycetidae</taxon>
        <taxon>Glomerellales</taxon>
        <taxon>Glomerellaceae</taxon>
        <taxon>Colletotrichum</taxon>
        <taxon>Colletotrichum gloeosporioides species complex</taxon>
    </lineage>
</organism>
<evidence type="ECO:0000256" key="7">
    <source>
        <dbReference type="ARBA" id="ARBA00022694"/>
    </source>
</evidence>
<dbReference type="InterPro" id="IPR019519">
    <property type="entry name" value="Elp5"/>
</dbReference>
<dbReference type="GO" id="GO:0005829">
    <property type="term" value="C:cytosol"/>
    <property type="evidence" value="ECO:0007669"/>
    <property type="project" value="TreeGrafter"/>
</dbReference>
<accession>T0LFC7</accession>
<dbReference type="Pfam" id="PF13919">
    <property type="entry name" value="ASXH"/>
    <property type="match status" value="1"/>
</dbReference>
<feature type="domain" description="DEUBAD" evidence="15">
    <location>
        <begin position="115"/>
        <end position="229"/>
    </location>
</feature>
<dbReference type="STRING" id="1237896.T0LFC7"/>
<proteinExistence type="inferred from homology"/>